<dbReference type="SUPFAM" id="SSF51045">
    <property type="entry name" value="WW domain"/>
    <property type="match status" value="1"/>
</dbReference>
<feature type="domain" description="PDZ" evidence="3">
    <location>
        <begin position="244"/>
        <end position="314"/>
    </location>
</feature>
<reference evidence="5" key="1">
    <citation type="journal article" date="2015" name="PLoS Genet.">
        <title>Genome Sequence and Transcriptome Analyses of Chrysochromulina tobin: Metabolic Tools for Enhanced Algal Fitness in the Prominent Order Prymnesiales (Haptophyceae).</title>
        <authorList>
            <person name="Hovde B.T."/>
            <person name="Deodato C.R."/>
            <person name="Hunsperger H.M."/>
            <person name="Ryken S.A."/>
            <person name="Yost W."/>
            <person name="Jha R.K."/>
            <person name="Patterson J."/>
            <person name="Monnat R.J. Jr."/>
            <person name="Barlow S.B."/>
            <person name="Starkenburg S.R."/>
            <person name="Cattolico R.A."/>
        </authorList>
    </citation>
    <scope>NUCLEOTIDE SEQUENCE</scope>
    <source>
        <strain evidence="5">CCMP291</strain>
    </source>
</reference>
<dbReference type="InterPro" id="IPR036034">
    <property type="entry name" value="PDZ_sf"/>
</dbReference>
<gene>
    <name evidence="4" type="ORF">Ctob_011720</name>
</gene>
<keyword evidence="5" id="KW-1185">Reference proteome</keyword>
<dbReference type="Pfam" id="PF00397">
    <property type="entry name" value="WW"/>
    <property type="match status" value="1"/>
</dbReference>
<dbReference type="AlphaFoldDB" id="A0A0M0JMD3"/>
<dbReference type="SMART" id="SM00456">
    <property type="entry name" value="WW"/>
    <property type="match status" value="2"/>
</dbReference>
<feature type="domain" description="WW" evidence="2">
    <location>
        <begin position="328"/>
        <end position="363"/>
    </location>
</feature>
<evidence type="ECO:0000313" key="5">
    <source>
        <dbReference type="Proteomes" id="UP000037460"/>
    </source>
</evidence>
<dbReference type="InterPro" id="IPR036020">
    <property type="entry name" value="WW_dom_sf"/>
</dbReference>
<protein>
    <recommendedName>
        <fullName evidence="6">PDZ domain-containing protein</fullName>
    </recommendedName>
</protein>
<dbReference type="CDD" id="cd00201">
    <property type="entry name" value="WW"/>
    <property type="match status" value="1"/>
</dbReference>
<evidence type="ECO:0000259" key="3">
    <source>
        <dbReference type="PROSITE" id="PS50106"/>
    </source>
</evidence>
<evidence type="ECO:0000256" key="1">
    <source>
        <dbReference type="SAM" id="MobiDB-lite"/>
    </source>
</evidence>
<name>A0A0M0JMD3_9EUKA</name>
<accession>A0A0M0JMD3</accession>
<comment type="caution">
    <text evidence="4">The sequence shown here is derived from an EMBL/GenBank/DDBJ whole genome shotgun (WGS) entry which is preliminary data.</text>
</comment>
<feature type="compositionally biased region" description="Low complexity" evidence="1">
    <location>
        <begin position="379"/>
        <end position="389"/>
    </location>
</feature>
<feature type="region of interest" description="Disordered" evidence="1">
    <location>
        <begin position="660"/>
        <end position="732"/>
    </location>
</feature>
<dbReference type="PROSITE" id="PS50106">
    <property type="entry name" value="PDZ"/>
    <property type="match status" value="2"/>
</dbReference>
<dbReference type="PROSITE" id="PS50020">
    <property type="entry name" value="WW_DOMAIN_2"/>
    <property type="match status" value="2"/>
</dbReference>
<proteinExistence type="predicted"/>
<dbReference type="Proteomes" id="UP000037460">
    <property type="component" value="Unassembled WGS sequence"/>
</dbReference>
<dbReference type="EMBL" id="JWZX01002674">
    <property type="protein sequence ID" value="KOO27736.1"/>
    <property type="molecule type" value="Genomic_DNA"/>
</dbReference>
<sequence>MPSDRDAPEEAVERRALQLAIIHARAAQGSVPNTKYSPTDDAAHVGEMSIIDLRQEFTTRLMTSGALPVVMHMINRGGLLPPTDERQRAMAAILQVWDGDAQPPSPLPVALASAPMFDLHFISMQLRHVFPNATLTEMSERQIRGAFDGLLLKTRLLPIEPTLQDRISAVSLSLTMESAQGTLKGSPGERLAQASPRGDRGAGTPRSPGFMSKLDQKQAVALPLPTDGSFDEYSAAPLRPGQLEIELWKSPADAERSWGLVLCYPADASIQGVVISELDPEGLVSVKGFALEPGDFIHAVDGIPITILAQAHERLGGSYAKIIVSKAGPLPQGWVMKKDKKSDYRPYYVYARALLATYSHPNGRLAHHQKGGSADEHAPAAADVSPASPNHKGMPALRVEATNPAEKPLNTVLTRLPSVILTEPFHDDFLRLNLRHALPMANVYVCSPEQLRGAFDQLLVRAGLLLTATANQDIIECFLQQHALAPPAPPPLSSRVMEVLAPPKDQQLTIRIAKSAKKSSWGMTLTRPADASNSVVISELDPTGLAAASNSILPGDRIDAIDGTQISSRAEAIEQLRAGEAHDVVLTITRTRGLPDGWMQRRDKSSGRPYFIHARTHTATFAHPSGRAAWIEMQAAREENAQDPTEVEQMDPDWLSAVRRPKESKGEAPYAHRYPLSPGGTDDAPLEVDEGVDEKTKAAHWKKVRQQQLREDEADGVDMTSADATGAGGKGRVLGRKASTELISC</sequence>
<dbReference type="Gene3D" id="2.30.42.10">
    <property type="match status" value="1"/>
</dbReference>
<evidence type="ECO:0008006" key="6">
    <source>
        <dbReference type="Google" id="ProtNLM"/>
    </source>
</evidence>
<feature type="region of interest" description="Disordered" evidence="1">
    <location>
        <begin position="365"/>
        <end position="395"/>
    </location>
</feature>
<dbReference type="SMART" id="SM00228">
    <property type="entry name" value="PDZ"/>
    <property type="match status" value="2"/>
</dbReference>
<dbReference type="InterPro" id="IPR001478">
    <property type="entry name" value="PDZ"/>
</dbReference>
<dbReference type="Pfam" id="PF00595">
    <property type="entry name" value="PDZ"/>
    <property type="match status" value="1"/>
</dbReference>
<evidence type="ECO:0000313" key="4">
    <source>
        <dbReference type="EMBL" id="KOO27736.1"/>
    </source>
</evidence>
<feature type="domain" description="WW" evidence="2">
    <location>
        <begin position="592"/>
        <end position="626"/>
    </location>
</feature>
<feature type="region of interest" description="Disordered" evidence="1">
    <location>
        <begin position="180"/>
        <end position="210"/>
    </location>
</feature>
<evidence type="ECO:0000259" key="2">
    <source>
        <dbReference type="PROSITE" id="PS50020"/>
    </source>
</evidence>
<dbReference type="Gene3D" id="2.20.70.10">
    <property type="match status" value="1"/>
</dbReference>
<feature type="domain" description="PDZ" evidence="3">
    <location>
        <begin position="509"/>
        <end position="577"/>
    </location>
</feature>
<dbReference type="InterPro" id="IPR001202">
    <property type="entry name" value="WW_dom"/>
</dbReference>
<dbReference type="SUPFAM" id="SSF50156">
    <property type="entry name" value="PDZ domain-like"/>
    <property type="match status" value="2"/>
</dbReference>
<organism evidence="4 5">
    <name type="scientific">Chrysochromulina tobinii</name>
    <dbReference type="NCBI Taxonomy" id="1460289"/>
    <lineage>
        <taxon>Eukaryota</taxon>
        <taxon>Haptista</taxon>
        <taxon>Haptophyta</taxon>
        <taxon>Prymnesiophyceae</taxon>
        <taxon>Prymnesiales</taxon>
        <taxon>Chrysochromulinaceae</taxon>
        <taxon>Chrysochromulina</taxon>
    </lineage>
</organism>